<keyword evidence="8 9" id="KW-0961">Cell wall biogenesis/degradation</keyword>
<feature type="transmembrane region" description="Helical" evidence="8">
    <location>
        <begin position="306"/>
        <end position="324"/>
    </location>
</feature>
<dbReference type="GO" id="GO:0005886">
    <property type="term" value="C:plasma membrane"/>
    <property type="evidence" value="ECO:0007669"/>
    <property type="project" value="UniProtKB-SubCell"/>
</dbReference>
<dbReference type="PANTHER" id="PTHR47019:SF1">
    <property type="entry name" value="LIPID II FLIPPASE MURJ"/>
    <property type="match status" value="1"/>
</dbReference>
<comment type="function">
    <text evidence="8 9">Involved in peptidoglycan biosynthesis. Transports lipid-linked peptidoglycan precursors from the inner to the outer leaflet of the cytoplasmic membrane.</text>
</comment>
<feature type="transmembrane region" description="Helical" evidence="8">
    <location>
        <begin position="441"/>
        <end position="462"/>
    </location>
</feature>
<keyword evidence="3 8" id="KW-0812">Transmembrane</keyword>
<evidence type="ECO:0000313" key="10">
    <source>
        <dbReference type="EMBL" id="SFE92360.1"/>
    </source>
</evidence>
<dbReference type="AlphaFoldDB" id="A0A1I2EJC7"/>
<keyword evidence="7 8" id="KW-0472">Membrane</keyword>
<feature type="transmembrane region" description="Helical" evidence="8">
    <location>
        <begin position="7"/>
        <end position="26"/>
    </location>
</feature>
<dbReference type="OrthoDB" id="9804143at2"/>
<feature type="transmembrane region" description="Helical" evidence="8">
    <location>
        <begin position="130"/>
        <end position="150"/>
    </location>
</feature>
<evidence type="ECO:0000256" key="3">
    <source>
        <dbReference type="ARBA" id="ARBA00022692"/>
    </source>
</evidence>
<dbReference type="RefSeq" id="WP_091662575.1">
    <property type="nucleotide sequence ID" value="NZ_FONT01000006.1"/>
</dbReference>
<keyword evidence="6 8" id="KW-1133">Transmembrane helix</keyword>
<feature type="transmembrane region" description="Helical" evidence="8">
    <location>
        <begin position="376"/>
        <end position="397"/>
    </location>
</feature>
<feature type="transmembrane region" description="Helical" evidence="8">
    <location>
        <begin position="53"/>
        <end position="70"/>
    </location>
</feature>
<feature type="transmembrane region" description="Helical" evidence="8">
    <location>
        <begin position="82"/>
        <end position="104"/>
    </location>
</feature>
<keyword evidence="4 8" id="KW-0133">Cell shape</keyword>
<comment type="subcellular location">
    <subcellularLocation>
        <location evidence="1 8">Cell membrane</location>
        <topology evidence="1 8">Multi-pass membrane protein</topology>
    </subcellularLocation>
</comment>
<comment type="pathway">
    <text evidence="8">Cell wall biogenesis; peptidoglycan biosynthesis.</text>
</comment>
<accession>A0A1I2EJC7</accession>
<keyword evidence="2 8" id="KW-1003">Cell membrane</keyword>
<dbReference type="NCBIfam" id="TIGR01695">
    <property type="entry name" value="murJ_mviN"/>
    <property type="match status" value="1"/>
</dbReference>
<organism evidence="10 11">
    <name type="scientific">Alteribacillus iranensis</name>
    <dbReference type="NCBI Taxonomy" id="930128"/>
    <lineage>
        <taxon>Bacteria</taxon>
        <taxon>Bacillati</taxon>
        <taxon>Bacillota</taxon>
        <taxon>Bacilli</taxon>
        <taxon>Bacillales</taxon>
        <taxon>Bacillaceae</taxon>
        <taxon>Alteribacillus</taxon>
    </lineage>
</organism>
<dbReference type="STRING" id="930128.SAMN05192532_10611"/>
<gene>
    <name evidence="8" type="primary">murJ</name>
    <name evidence="10" type="ORF">SAMN05192532_10611</name>
</gene>
<name>A0A1I2EJC7_9BACI</name>
<dbReference type="UniPathway" id="UPA00219"/>
<feature type="transmembrane region" description="Helical" evidence="8">
    <location>
        <begin position="344"/>
        <end position="364"/>
    </location>
</feature>
<sequence length="512" mass="57383">MKGKSLLQIIGAVAVINLLSRLIGFFREVVIGYQFGTGFEADSVVTAYTLPNFFYVVAGGAITTAFISIYTKMEDPLMRREYLERIFGWLSLVLIVFSVFLILFSKQVVALLFPGLEEEEFLLTADLFQIMAPATFFLIISMWFTGLLNVNNRFKWTAVSTLILNASFLSIAVLFYPLLGAYAHAWGAIVSAVLMCVFLIYLIRRGGFFHFRPRLSRSPETWRTMKMAIPILLGGATLQLYFLIHRVFASWLEDGYIAALNYTSKIVQLPQSVLMMAVTTVIYPILSKKVAAGDTNEISGLYSRGLRLMGLTILPTAVFVIIYAEEIIRVIFQYGTFDEQSTQMAAPLLQILVIGMFFHAANLYVTRFFYAYEKSIFPVTMSLISVLGINVGLNVLLVNPFGAAGIAWGTSISSICNFILLYAGINYVLKLEQNGKAGKKFLDVVKILLLLFLLGLTLYGWKWLATDVGPYITLLIAGVFAIVVLPVLMKLLQFREINEVIEKVKKKVVKQR</sequence>
<dbReference type="GO" id="GO:0071555">
    <property type="term" value="P:cell wall organization"/>
    <property type="evidence" value="ECO:0007669"/>
    <property type="project" value="UniProtKB-UniRule"/>
</dbReference>
<dbReference type="GO" id="GO:0034204">
    <property type="term" value="P:lipid translocation"/>
    <property type="evidence" value="ECO:0007669"/>
    <property type="project" value="TreeGrafter"/>
</dbReference>
<evidence type="ECO:0000256" key="5">
    <source>
        <dbReference type="ARBA" id="ARBA00022984"/>
    </source>
</evidence>
<dbReference type="Pfam" id="PF03023">
    <property type="entry name" value="MurJ"/>
    <property type="match status" value="1"/>
</dbReference>
<dbReference type="CDD" id="cd13123">
    <property type="entry name" value="MATE_MurJ_like"/>
    <property type="match status" value="1"/>
</dbReference>
<dbReference type="InterPro" id="IPR004268">
    <property type="entry name" value="MurJ"/>
</dbReference>
<dbReference type="GO" id="GO:0009252">
    <property type="term" value="P:peptidoglycan biosynthetic process"/>
    <property type="evidence" value="ECO:0007669"/>
    <property type="project" value="UniProtKB-UniRule"/>
</dbReference>
<dbReference type="InterPro" id="IPR051050">
    <property type="entry name" value="Lipid_II_flippase_MurJ/MviN"/>
</dbReference>
<keyword evidence="11" id="KW-1185">Reference proteome</keyword>
<evidence type="ECO:0000256" key="8">
    <source>
        <dbReference type="HAMAP-Rule" id="MF_02078"/>
    </source>
</evidence>
<feature type="transmembrane region" description="Helical" evidence="8">
    <location>
        <begin position="224"/>
        <end position="248"/>
    </location>
</feature>
<feature type="transmembrane region" description="Helical" evidence="8">
    <location>
        <begin position="162"/>
        <end position="179"/>
    </location>
</feature>
<dbReference type="GO" id="GO:0015648">
    <property type="term" value="F:lipid-linked peptidoglycan transporter activity"/>
    <property type="evidence" value="ECO:0007669"/>
    <property type="project" value="UniProtKB-UniRule"/>
</dbReference>
<dbReference type="HAMAP" id="MF_02078">
    <property type="entry name" value="MurJ_MviN"/>
    <property type="match status" value="1"/>
</dbReference>
<protein>
    <recommendedName>
        <fullName evidence="8">Probable lipid II flippase MurJ</fullName>
    </recommendedName>
</protein>
<feature type="transmembrane region" description="Helical" evidence="8">
    <location>
        <begin position="185"/>
        <end position="203"/>
    </location>
</feature>
<evidence type="ECO:0000256" key="2">
    <source>
        <dbReference type="ARBA" id="ARBA00022475"/>
    </source>
</evidence>
<comment type="similarity">
    <text evidence="8 9">Belongs to the MurJ/MviN family.</text>
</comment>
<evidence type="ECO:0000256" key="6">
    <source>
        <dbReference type="ARBA" id="ARBA00022989"/>
    </source>
</evidence>
<evidence type="ECO:0000256" key="1">
    <source>
        <dbReference type="ARBA" id="ARBA00004651"/>
    </source>
</evidence>
<keyword evidence="5 8" id="KW-0573">Peptidoglycan synthesis</keyword>
<evidence type="ECO:0000313" key="11">
    <source>
        <dbReference type="Proteomes" id="UP000199516"/>
    </source>
</evidence>
<dbReference type="PIRSF" id="PIRSF002869">
    <property type="entry name" value="MviN"/>
    <property type="match status" value="1"/>
</dbReference>
<proteinExistence type="inferred from homology"/>
<dbReference type="EMBL" id="FONT01000006">
    <property type="protein sequence ID" value="SFE92360.1"/>
    <property type="molecule type" value="Genomic_DNA"/>
</dbReference>
<evidence type="ECO:0000256" key="9">
    <source>
        <dbReference type="PIRNR" id="PIRNR002869"/>
    </source>
</evidence>
<feature type="transmembrane region" description="Helical" evidence="8">
    <location>
        <begin position="403"/>
        <end position="429"/>
    </location>
</feature>
<evidence type="ECO:0000256" key="4">
    <source>
        <dbReference type="ARBA" id="ARBA00022960"/>
    </source>
</evidence>
<feature type="transmembrane region" description="Helical" evidence="8">
    <location>
        <begin position="468"/>
        <end position="488"/>
    </location>
</feature>
<feature type="transmembrane region" description="Helical" evidence="8">
    <location>
        <begin position="268"/>
        <end position="286"/>
    </location>
</feature>
<dbReference type="GO" id="GO:0008360">
    <property type="term" value="P:regulation of cell shape"/>
    <property type="evidence" value="ECO:0007669"/>
    <property type="project" value="UniProtKB-UniRule"/>
</dbReference>
<dbReference type="Proteomes" id="UP000199516">
    <property type="component" value="Unassembled WGS sequence"/>
</dbReference>
<reference evidence="10 11" key="1">
    <citation type="submission" date="2016-10" db="EMBL/GenBank/DDBJ databases">
        <authorList>
            <person name="de Groot N.N."/>
        </authorList>
    </citation>
    <scope>NUCLEOTIDE SEQUENCE [LARGE SCALE GENOMIC DNA]</scope>
    <source>
        <strain evidence="10 11">DSM 23995</strain>
    </source>
</reference>
<dbReference type="PRINTS" id="PR01806">
    <property type="entry name" value="VIRFACTRMVIN"/>
</dbReference>
<evidence type="ECO:0000256" key="7">
    <source>
        <dbReference type="ARBA" id="ARBA00023136"/>
    </source>
</evidence>
<keyword evidence="8 9" id="KW-0813">Transport</keyword>
<dbReference type="PANTHER" id="PTHR47019">
    <property type="entry name" value="LIPID II FLIPPASE MURJ"/>
    <property type="match status" value="1"/>
</dbReference>